<dbReference type="PANTHER" id="PTHR34069:SF2">
    <property type="entry name" value="BETA-KETOACYL-[ACYL-CARRIER-PROTEIN] SYNTHASE III"/>
    <property type="match status" value="1"/>
</dbReference>
<dbReference type="InterPro" id="IPR016039">
    <property type="entry name" value="Thiolase-like"/>
</dbReference>
<dbReference type="FunFam" id="3.40.47.10:FF:000004">
    <property type="entry name" value="3-oxoacyl-[acyl-carrier-protein] synthase 3"/>
    <property type="match status" value="1"/>
</dbReference>
<evidence type="ECO:0000313" key="17">
    <source>
        <dbReference type="Proteomes" id="UP000199452"/>
    </source>
</evidence>
<dbReference type="InterPro" id="IPR013751">
    <property type="entry name" value="ACP_syn_III_N"/>
</dbReference>
<evidence type="ECO:0000256" key="5">
    <source>
        <dbReference type="ARBA" id="ARBA00022516"/>
    </source>
</evidence>
<keyword evidence="9 13" id="KW-0275">Fatty acid biosynthesis</keyword>
<keyword evidence="7 13" id="KW-0276">Fatty acid metabolism</keyword>
<keyword evidence="10 13" id="KW-0511">Multifunctional enzyme</keyword>
<accession>A0A1G6GZN5</accession>
<comment type="catalytic activity">
    <reaction evidence="12">
        <text>malonyl-[ACP] + acetyl-CoA + H(+) = 3-oxobutanoyl-[ACP] + CO2 + CoA</text>
        <dbReference type="Rhea" id="RHEA:12080"/>
        <dbReference type="Rhea" id="RHEA-COMP:9623"/>
        <dbReference type="Rhea" id="RHEA-COMP:9625"/>
        <dbReference type="ChEBI" id="CHEBI:15378"/>
        <dbReference type="ChEBI" id="CHEBI:16526"/>
        <dbReference type="ChEBI" id="CHEBI:57287"/>
        <dbReference type="ChEBI" id="CHEBI:57288"/>
        <dbReference type="ChEBI" id="CHEBI:78449"/>
        <dbReference type="ChEBI" id="CHEBI:78450"/>
        <dbReference type="EC" id="2.3.1.180"/>
    </reaction>
    <physiologicalReaction direction="left-to-right" evidence="12">
        <dbReference type="Rhea" id="RHEA:12081"/>
    </physiologicalReaction>
</comment>
<feature type="active site" evidence="13">
    <location>
        <position position="286"/>
    </location>
</feature>
<dbReference type="OrthoDB" id="9815506at2"/>
<feature type="domain" description="Beta-ketoacyl-[acyl-carrier-protein] synthase III C-terminal" evidence="14">
    <location>
        <begin position="240"/>
        <end position="327"/>
    </location>
</feature>
<keyword evidence="17" id="KW-1185">Reference proteome</keyword>
<dbReference type="GO" id="GO:0044550">
    <property type="term" value="P:secondary metabolite biosynthetic process"/>
    <property type="evidence" value="ECO:0007669"/>
    <property type="project" value="TreeGrafter"/>
</dbReference>
<evidence type="ECO:0000256" key="10">
    <source>
        <dbReference type="ARBA" id="ARBA00023268"/>
    </source>
</evidence>
<organism evidence="16 17">
    <name type="scientific">Williamwhitmania taraxaci</name>
    <dbReference type="NCBI Taxonomy" id="1640674"/>
    <lineage>
        <taxon>Bacteria</taxon>
        <taxon>Pseudomonadati</taxon>
        <taxon>Bacteroidota</taxon>
        <taxon>Bacteroidia</taxon>
        <taxon>Bacteroidales</taxon>
        <taxon>Williamwhitmaniaceae</taxon>
        <taxon>Williamwhitmania</taxon>
    </lineage>
</organism>
<evidence type="ECO:0000256" key="11">
    <source>
        <dbReference type="ARBA" id="ARBA00023315"/>
    </source>
</evidence>
<dbReference type="Pfam" id="PF08545">
    <property type="entry name" value="ACP_syn_III"/>
    <property type="match status" value="1"/>
</dbReference>
<dbReference type="Pfam" id="PF08541">
    <property type="entry name" value="ACP_syn_III_C"/>
    <property type="match status" value="1"/>
</dbReference>
<evidence type="ECO:0000256" key="9">
    <source>
        <dbReference type="ARBA" id="ARBA00023160"/>
    </source>
</evidence>
<evidence type="ECO:0000313" key="16">
    <source>
        <dbReference type="EMBL" id="SDB87520.1"/>
    </source>
</evidence>
<reference evidence="16 17" key="1">
    <citation type="submission" date="2016-09" db="EMBL/GenBank/DDBJ databases">
        <authorList>
            <person name="Capua I."/>
            <person name="De Benedictis P."/>
            <person name="Joannis T."/>
            <person name="Lombin L.H."/>
            <person name="Cattoli G."/>
        </authorList>
    </citation>
    <scope>NUCLEOTIDE SEQUENCE [LARGE SCALE GENOMIC DNA]</scope>
    <source>
        <strain evidence="16 17">A7P-90m</strain>
    </source>
</reference>
<dbReference type="NCBIfam" id="TIGR00747">
    <property type="entry name" value="fabH"/>
    <property type="match status" value="1"/>
</dbReference>
<gene>
    <name evidence="13" type="primary">fabH</name>
    <name evidence="16" type="ORF">SAMN05216323_100578</name>
</gene>
<keyword evidence="11 13" id="KW-0012">Acyltransferase</keyword>
<dbReference type="HAMAP" id="MF_01815">
    <property type="entry name" value="FabH"/>
    <property type="match status" value="1"/>
</dbReference>
<keyword evidence="4 13" id="KW-0963">Cytoplasm</keyword>
<dbReference type="AlphaFoldDB" id="A0A1G6GZN5"/>
<dbReference type="CDD" id="cd00830">
    <property type="entry name" value="KAS_III"/>
    <property type="match status" value="1"/>
</dbReference>
<comment type="domain">
    <text evidence="13">The last Arg residue of the ACP-binding site is essential for the weak association between ACP/AcpP and FabH.</text>
</comment>
<evidence type="ECO:0000256" key="4">
    <source>
        <dbReference type="ARBA" id="ARBA00022490"/>
    </source>
</evidence>
<keyword evidence="5 13" id="KW-0444">Lipid biosynthesis</keyword>
<protein>
    <recommendedName>
        <fullName evidence="3 13">Beta-ketoacyl-[acyl-carrier-protein] synthase III</fullName>
        <shortName evidence="13">Beta-ketoacyl-ACP synthase III</shortName>
        <shortName evidence="13">KAS III</shortName>
        <ecNumber evidence="3 13">2.3.1.180</ecNumber>
    </recommendedName>
    <alternativeName>
        <fullName evidence="13">3-oxoacyl-[acyl-carrier-protein] synthase 3</fullName>
    </alternativeName>
    <alternativeName>
        <fullName evidence="13">3-oxoacyl-[acyl-carrier-protein] synthase III</fullName>
    </alternativeName>
</protein>
<dbReference type="UniPathway" id="UPA00094"/>
<comment type="subcellular location">
    <subcellularLocation>
        <location evidence="13">Cytoplasm</location>
    </subcellularLocation>
</comment>
<dbReference type="GO" id="GO:0005737">
    <property type="term" value="C:cytoplasm"/>
    <property type="evidence" value="ECO:0007669"/>
    <property type="project" value="UniProtKB-SubCell"/>
</dbReference>
<dbReference type="InterPro" id="IPR004655">
    <property type="entry name" value="FabH"/>
</dbReference>
<feature type="domain" description="Beta-ketoacyl-[acyl-carrier-protein] synthase III N-terminal" evidence="15">
    <location>
        <begin position="110"/>
        <end position="188"/>
    </location>
</feature>
<comment type="similarity">
    <text evidence="2 13">Belongs to the thiolase-like superfamily. FabH family.</text>
</comment>
<evidence type="ECO:0000256" key="2">
    <source>
        <dbReference type="ARBA" id="ARBA00008642"/>
    </source>
</evidence>
<comment type="function">
    <text evidence="13">Catalyzes the condensation reaction of fatty acid synthesis by the addition to an acyl acceptor of two carbons from malonyl-ACP. Catalyzes the first condensation reaction which initiates fatty acid synthesis and may therefore play a role in governing the total rate of fatty acid production. Possesses both acetoacetyl-ACP synthase and acetyl transacylase activities. Its substrate specificity determines the biosynthesis of branched-chain and/or straight-chain of fatty acids.</text>
</comment>
<dbReference type="GO" id="GO:0033818">
    <property type="term" value="F:beta-ketoacyl-acyl-carrier-protein synthase III activity"/>
    <property type="evidence" value="ECO:0007669"/>
    <property type="project" value="UniProtKB-UniRule"/>
</dbReference>
<dbReference type="RefSeq" id="WP_092435333.1">
    <property type="nucleotide sequence ID" value="NZ_FMYP01000005.1"/>
</dbReference>
<evidence type="ECO:0000256" key="8">
    <source>
        <dbReference type="ARBA" id="ARBA00023098"/>
    </source>
</evidence>
<name>A0A1G6GZN5_9BACT</name>
<proteinExistence type="inferred from homology"/>
<dbReference type="EMBL" id="FMYP01000005">
    <property type="protein sequence ID" value="SDB87520.1"/>
    <property type="molecule type" value="Genomic_DNA"/>
</dbReference>
<dbReference type="STRING" id="1640674.SAMN05216323_100578"/>
<dbReference type="NCBIfam" id="NF006829">
    <property type="entry name" value="PRK09352.1"/>
    <property type="match status" value="1"/>
</dbReference>
<feature type="active site" evidence="13">
    <location>
        <position position="116"/>
    </location>
</feature>
<evidence type="ECO:0000256" key="12">
    <source>
        <dbReference type="ARBA" id="ARBA00051096"/>
    </source>
</evidence>
<dbReference type="Gene3D" id="3.40.47.10">
    <property type="match status" value="1"/>
</dbReference>
<evidence type="ECO:0000259" key="14">
    <source>
        <dbReference type="Pfam" id="PF08541"/>
    </source>
</evidence>
<dbReference type="EC" id="2.3.1.180" evidence="3 13"/>
<dbReference type="PANTHER" id="PTHR34069">
    <property type="entry name" value="3-OXOACYL-[ACYL-CARRIER-PROTEIN] SYNTHASE 3"/>
    <property type="match status" value="1"/>
</dbReference>
<feature type="region of interest" description="ACP-binding" evidence="13">
    <location>
        <begin position="257"/>
        <end position="261"/>
    </location>
</feature>
<sequence length="335" mass="36384">MAKITAAITGIGGYVPEYILTNEEISHMVDTTDEWIMTRIGIKERRILKGEGNGTSEMGTKAVLQLLKKTNTSPDDIDMLICGTVTPDMQFPATANIICDKVGIKNAFGYDINAGCSSFLYALVTATKFIESGSHKKIIVVGADKMSSITDYTDRATCPIFGDGGGAVMLEPSTEGLGMIDSMMQVDGSGRKHLYQTAGGSCYPASAATVASRQHFIYQEGQAVFKAAVSNMADTAAAMMEKHNLTPETLAWLVPHQANMRIIEATAKRMDLPKEKVMINIERYGNTTSATLPLCLWEWEKQLKKGDNLILATFGAGFTWGAAYLKWAYDGSKVE</sequence>
<evidence type="ECO:0000256" key="1">
    <source>
        <dbReference type="ARBA" id="ARBA00005194"/>
    </source>
</evidence>
<dbReference type="GO" id="GO:0004315">
    <property type="term" value="F:3-oxoacyl-[acyl-carrier-protein] synthase activity"/>
    <property type="evidence" value="ECO:0007669"/>
    <property type="project" value="InterPro"/>
</dbReference>
<evidence type="ECO:0000259" key="15">
    <source>
        <dbReference type="Pfam" id="PF08545"/>
    </source>
</evidence>
<comment type="subunit">
    <text evidence="13">Homodimer.</text>
</comment>
<dbReference type="SUPFAM" id="SSF53901">
    <property type="entry name" value="Thiolase-like"/>
    <property type="match status" value="1"/>
</dbReference>
<evidence type="ECO:0000256" key="6">
    <source>
        <dbReference type="ARBA" id="ARBA00022679"/>
    </source>
</evidence>
<dbReference type="InterPro" id="IPR013747">
    <property type="entry name" value="ACP_syn_III_C"/>
</dbReference>
<keyword evidence="6 13" id="KW-0808">Transferase</keyword>
<keyword evidence="8 13" id="KW-0443">Lipid metabolism</keyword>
<dbReference type="GO" id="GO:0006633">
    <property type="term" value="P:fatty acid biosynthetic process"/>
    <property type="evidence" value="ECO:0007669"/>
    <property type="project" value="UniProtKB-UniRule"/>
</dbReference>
<evidence type="ECO:0000256" key="13">
    <source>
        <dbReference type="HAMAP-Rule" id="MF_01815"/>
    </source>
</evidence>
<evidence type="ECO:0000256" key="3">
    <source>
        <dbReference type="ARBA" id="ARBA00012333"/>
    </source>
</evidence>
<dbReference type="Proteomes" id="UP000199452">
    <property type="component" value="Unassembled WGS sequence"/>
</dbReference>
<comment type="pathway">
    <text evidence="1 13">Lipid metabolism; fatty acid biosynthesis.</text>
</comment>
<evidence type="ECO:0000256" key="7">
    <source>
        <dbReference type="ARBA" id="ARBA00022832"/>
    </source>
</evidence>
<feature type="active site" evidence="13">
    <location>
        <position position="256"/>
    </location>
</feature>